<dbReference type="Proteomes" id="UP000186391">
    <property type="component" value="Unassembled WGS sequence"/>
</dbReference>
<comment type="caution">
    <text evidence="1">The sequence shown here is derived from an EMBL/GenBank/DDBJ whole genome shotgun (WGS) entry which is preliminary data.</text>
</comment>
<reference evidence="1 2" key="1">
    <citation type="submission" date="2016-11" db="EMBL/GenBank/DDBJ databases">
        <title>Draft Genome Sequences of Nine Cyanobacterial Strains from Diverse Habitats.</title>
        <authorList>
            <person name="Zhu T."/>
            <person name="Hou S."/>
            <person name="Lu X."/>
            <person name="Hess W.R."/>
        </authorList>
    </citation>
    <scope>NUCLEOTIDE SEQUENCE [LARGE SCALE GENOMIC DNA]</scope>
    <source>
        <strain evidence="1 2">NIES-592</strain>
    </source>
</reference>
<evidence type="ECO:0008006" key="3">
    <source>
        <dbReference type="Google" id="ProtNLM"/>
    </source>
</evidence>
<gene>
    <name evidence="1" type="ORF">NIES592_08230</name>
</gene>
<dbReference type="EMBL" id="MRCA01000003">
    <property type="protein sequence ID" value="OKH14855.1"/>
    <property type="molecule type" value="Genomic_DNA"/>
</dbReference>
<name>A0A1U7H1Q9_9CYAN</name>
<evidence type="ECO:0000313" key="2">
    <source>
        <dbReference type="Proteomes" id="UP000186391"/>
    </source>
</evidence>
<dbReference type="OrthoDB" id="2939440at2"/>
<dbReference type="RefSeq" id="WP_073555451.1">
    <property type="nucleotide sequence ID" value="NZ_MRCA01000003.1"/>
</dbReference>
<keyword evidence="2" id="KW-1185">Reference proteome</keyword>
<protein>
    <recommendedName>
        <fullName evidence="3">SprT-like domain-containing protein</fullName>
    </recommendedName>
</protein>
<accession>A0A1U7H1Q9</accession>
<dbReference type="AlphaFoldDB" id="A0A1U7H1Q9"/>
<organism evidence="1 2">
    <name type="scientific">Fischerella major NIES-592</name>
    <dbReference type="NCBI Taxonomy" id="210994"/>
    <lineage>
        <taxon>Bacteria</taxon>
        <taxon>Bacillati</taxon>
        <taxon>Cyanobacteriota</taxon>
        <taxon>Cyanophyceae</taxon>
        <taxon>Nostocales</taxon>
        <taxon>Hapalosiphonaceae</taxon>
        <taxon>Fischerella</taxon>
    </lineage>
</organism>
<sequence>MNLKTLQQSCQKWQQILKLMDWDVSVKVVSSEEIDDAEGLVTWDLGKKVADIKIAKPEEYSTDAMRPHNIEHTLVHELLHLHFAPFNVKAGLKATSQEQAINAIAEALVNLKKQR</sequence>
<evidence type="ECO:0000313" key="1">
    <source>
        <dbReference type="EMBL" id="OKH14855.1"/>
    </source>
</evidence>
<proteinExistence type="predicted"/>